<accession>A0A392VQW9</accession>
<evidence type="ECO:0000313" key="1">
    <source>
        <dbReference type="EMBL" id="MCI90798.1"/>
    </source>
</evidence>
<dbReference type="AlphaFoldDB" id="A0A392VQW9"/>
<keyword evidence="2" id="KW-1185">Reference proteome</keyword>
<proteinExistence type="predicted"/>
<evidence type="ECO:0000313" key="2">
    <source>
        <dbReference type="Proteomes" id="UP000265520"/>
    </source>
</evidence>
<organism evidence="1 2">
    <name type="scientific">Trifolium medium</name>
    <dbReference type="NCBI Taxonomy" id="97028"/>
    <lineage>
        <taxon>Eukaryota</taxon>
        <taxon>Viridiplantae</taxon>
        <taxon>Streptophyta</taxon>
        <taxon>Embryophyta</taxon>
        <taxon>Tracheophyta</taxon>
        <taxon>Spermatophyta</taxon>
        <taxon>Magnoliopsida</taxon>
        <taxon>eudicotyledons</taxon>
        <taxon>Gunneridae</taxon>
        <taxon>Pentapetalae</taxon>
        <taxon>rosids</taxon>
        <taxon>fabids</taxon>
        <taxon>Fabales</taxon>
        <taxon>Fabaceae</taxon>
        <taxon>Papilionoideae</taxon>
        <taxon>50 kb inversion clade</taxon>
        <taxon>NPAAA clade</taxon>
        <taxon>Hologalegina</taxon>
        <taxon>IRL clade</taxon>
        <taxon>Trifolieae</taxon>
        <taxon>Trifolium</taxon>
    </lineage>
</organism>
<protein>
    <submittedName>
        <fullName evidence="1">Uncharacterized protein</fullName>
    </submittedName>
</protein>
<reference evidence="1 2" key="1">
    <citation type="journal article" date="2018" name="Front. Plant Sci.">
        <title>Red Clover (Trifolium pratense) and Zigzag Clover (T. medium) - A Picture of Genomic Similarities and Differences.</title>
        <authorList>
            <person name="Dluhosova J."/>
            <person name="Istvanek J."/>
            <person name="Nedelnik J."/>
            <person name="Repkova J."/>
        </authorList>
    </citation>
    <scope>NUCLEOTIDE SEQUENCE [LARGE SCALE GENOMIC DNA]</scope>
    <source>
        <strain evidence="2">cv. 10/8</strain>
        <tissue evidence="1">Leaf</tissue>
    </source>
</reference>
<comment type="caution">
    <text evidence="1">The sequence shown here is derived from an EMBL/GenBank/DDBJ whole genome shotgun (WGS) entry which is preliminary data.</text>
</comment>
<dbReference type="Proteomes" id="UP000265520">
    <property type="component" value="Unassembled WGS sequence"/>
</dbReference>
<feature type="non-terminal residue" evidence="1">
    <location>
        <position position="37"/>
    </location>
</feature>
<sequence length="37" mass="4211">MAIKEKGVKAQNPLKINYDEHLYCNGFPTISEADNEE</sequence>
<name>A0A392VQW9_9FABA</name>
<dbReference type="EMBL" id="LXQA011254481">
    <property type="protein sequence ID" value="MCI90798.1"/>
    <property type="molecule type" value="Genomic_DNA"/>
</dbReference>